<dbReference type="AlphaFoldDB" id="A0A8C4IPC3"/>
<reference evidence="2" key="2">
    <citation type="submission" date="2025-09" db="UniProtKB">
        <authorList>
            <consortium name="Ensembl"/>
        </authorList>
    </citation>
    <scope>IDENTIFICATION</scope>
</reference>
<dbReference type="Gene3D" id="2.40.128.20">
    <property type="match status" value="1"/>
</dbReference>
<dbReference type="GeneTree" id="ENSGT01030000234802"/>
<evidence type="ECO:0008006" key="4">
    <source>
        <dbReference type="Google" id="ProtNLM"/>
    </source>
</evidence>
<organism evidence="2 3">
    <name type="scientific">Dicentrarchus labrax</name>
    <name type="common">European seabass</name>
    <name type="synonym">Morone labrax</name>
    <dbReference type="NCBI Taxonomy" id="13489"/>
    <lineage>
        <taxon>Eukaryota</taxon>
        <taxon>Metazoa</taxon>
        <taxon>Chordata</taxon>
        <taxon>Craniata</taxon>
        <taxon>Vertebrata</taxon>
        <taxon>Euteleostomi</taxon>
        <taxon>Actinopterygii</taxon>
        <taxon>Neopterygii</taxon>
        <taxon>Teleostei</taxon>
        <taxon>Neoteleostei</taxon>
        <taxon>Acanthomorphata</taxon>
        <taxon>Eupercaria</taxon>
        <taxon>Moronidae</taxon>
        <taxon>Dicentrarchus</taxon>
    </lineage>
</organism>
<evidence type="ECO:0000256" key="1">
    <source>
        <dbReference type="SAM" id="SignalP"/>
    </source>
</evidence>
<feature type="chain" id="PRO_5035797926" description="Saxitoxin and tetrodotoxin-binding protein 1" evidence="1">
    <location>
        <begin position="21"/>
        <end position="212"/>
    </location>
</feature>
<name>A0A8C4IPC3_DICLA</name>
<reference evidence="2" key="1">
    <citation type="submission" date="2025-08" db="UniProtKB">
        <authorList>
            <consortium name="Ensembl"/>
        </authorList>
    </citation>
    <scope>IDENTIFICATION</scope>
</reference>
<evidence type="ECO:0000313" key="2">
    <source>
        <dbReference type="Ensembl" id="ENSDLAP00005059874.2"/>
    </source>
</evidence>
<dbReference type="Proteomes" id="UP000694389">
    <property type="component" value="Unassembled WGS sequence"/>
</dbReference>
<sequence length="212" mass="23585">MTVVNQATLLLLLAVLGTKAACTPEQCDITALSVFGTWVLVWSVSDNLEATELLENLTSSVIELRLLPDNTTIVYNERNMFQDKSCTKYFINMSMPSDSDSAAPLRSVGAFHKDGVLSEFNDPGRVEFFVSCSDCLMMVYRGDIGNFLLSYRREGQHQDVEQLKASHSDNKKLAECLRFPHDKPFIYDGAAGQFLWAGISPRVKVLSAKCQS</sequence>
<keyword evidence="3" id="KW-1185">Reference proteome</keyword>
<feature type="signal peptide" evidence="1">
    <location>
        <begin position="1"/>
        <end position="20"/>
    </location>
</feature>
<proteinExistence type="predicted"/>
<accession>A0A8C4IPC3</accession>
<dbReference type="InterPro" id="IPR012674">
    <property type="entry name" value="Calycin"/>
</dbReference>
<dbReference type="Ensembl" id="ENSDLAT00005063430.2">
    <property type="protein sequence ID" value="ENSDLAP00005059874.2"/>
    <property type="gene ID" value="ENSDLAG00005025166.2"/>
</dbReference>
<evidence type="ECO:0000313" key="3">
    <source>
        <dbReference type="Proteomes" id="UP000694389"/>
    </source>
</evidence>
<keyword evidence="1" id="KW-0732">Signal</keyword>
<protein>
    <recommendedName>
        <fullName evidence="4">Saxitoxin and tetrodotoxin-binding protein 1</fullName>
    </recommendedName>
</protein>